<comment type="caution">
    <text evidence="3">The sequence shown here is derived from an EMBL/GenBank/DDBJ whole genome shotgun (WGS) entry which is preliminary data.</text>
</comment>
<dbReference type="Proteomes" id="UP000266841">
    <property type="component" value="Unassembled WGS sequence"/>
</dbReference>
<evidence type="ECO:0000256" key="2">
    <source>
        <dbReference type="SAM" id="SignalP"/>
    </source>
</evidence>
<gene>
    <name evidence="3" type="ORF">THAOC_31459</name>
</gene>
<feature type="region of interest" description="Disordered" evidence="1">
    <location>
        <begin position="116"/>
        <end position="197"/>
    </location>
</feature>
<protein>
    <submittedName>
        <fullName evidence="3">Uncharacterized protein</fullName>
    </submittedName>
</protein>
<keyword evidence="4" id="KW-1185">Reference proteome</keyword>
<evidence type="ECO:0000313" key="3">
    <source>
        <dbReference type="EMBL" id="EJK49642.1"/>
    </source>
</evidence>
<evidence type="ECO:0000256" key="1">
    <source>
        <dbReference type="SAM" id="MobiDB-lite"/>
    </source>
</evidence>
<sequence length="197" mass="20624">MMLFCPCPALLVLLSSRPSECASSPAHGLQGEGQPQGLPPLPPALPCAAQSTFRSSAEGPPGEGCKAPQGKNCAAEPEAGGAARRREPRAETLSPCCAIPFRLLIVASPGEPDEPDLGLGSLCRPNPTSRGVLEPPCREPSPAPGEARHDPPEGPRAGTKMRRRPVPPTPPPRDGARPAVPRRRRHLRPLRALGGLV</sequence>
<feature type="region of interest" description="Disordered" evidence="1">
    <location>
        <begin position="20"/>
        <end position="91"/>
    </location>
</feature>
<dbReference type="EMBL" id="AGNL01044566">
    <property type="protein sequence ID" value="EJK49642.1"/>
    <property type="molecule type" value="Genomic_DNA"/>
</dbReference>
<feature type="compositionally biased region" description="Basic residues" evidence="1">
    <location>
        <begin position="180"/>
        <end position="189"/>
    </location>
</feature>
<feature type="chain" id="PRO_5003840538" evidence="2">
    <location>
        <begin position="22"/>
        <end position="197"/>
    </location>
</feature>
<organism evidence="3 4">
    <name type="scientific">Thalassiosira oceanica</name>
    <name type="common">Marine diatom</name>
    <dbReference type="NCBI Taxonomy" id="159749"/>
    <lineage>
        <taxon>Eukaryota</taxon>
        <taxon>Sar</taxon>
        <taxon>Stramenopiles</taxon>
        <taxon>Ochrophyta</taxon>
        <taxon>Bacillariophyta</taxon>
        <taxon>Coscinodiscophyceae</taxon>
        <taxon>Thalassiosirophycidae</taxon>
        <taxon>Thalassiosirales</taxon>
        <taxon>Thalassiosiraceae</taxon>
        <taxon>Thalassiosira</taxon>
    </lineage>
</organism>
<accession>K0RSL6</accession>
<feature type="signal peptide" evidence="2">
    <location>
        <begin position="1"/>
        <end position="21"/>
    </location>
</feature>
<keyword evidence="2" id="KW-0732">Signal</keyword>
<name>K0RSL6_THAOC</name>
<evidence type="ECO:0000313" key="4">
    <source>
        <dbReference type="Proteomes" id="UP000266841"/>
    </source>
</evidence>
<proteinExistence type="predicted"/>
<dbReference type="AlphaFoldDB" id="K0RSL6"/>
<reference evidence="3 4" key="1">
    <citation type="journal article" date="2012" name="Genome Biol.">
        <title>Genome and low-iron response of an oceanic diatom adapted to chronic iron limitation.</title>
        <authorList>
            <person name="Lommer M."/>
            <person name="Specht M."/>
            <person name="Roy A.S."/>
            <person name="Kraemer L."/>
            <person name="Andreson R."/>
            <person name="Gutowska M.A."/>
            <person name="Wolf J."/>
            <person name="Bergner S.V."/>
            <person name="Schilhabel M.B."/>
            <person name="Klostermeier U.C."/>
            <person name="Beiko R.G."/>
            <person name="Rosenstiel P."/>
            <person name="Hippler M."/>
            <person name="Laroche J."/>
        </authorList>
    </citation>
    <scope>NUCLEOTIDE SEQUENCE [LARGE SCALE GENOMIC DNA]</scope>
    <source>
        <strain evidence="3 4">CCMP1005</strain>
    </source>
</reference>